<proteinExistence type="predicted"/>
<evidence type="ECO:0000313" key="1">
    <source>
        <dbReference type="EMBL" id="OBZ77099.1"/>
    </source>
</evidence>
<dbReference type="AlphaFoldDB" id="A0A1C7MKX7"/>
<sequence>MPFLIGRRHSYTRLQPISAVQHFADDEEQKRRRLDAELATMYFYSCLSYNVVRYGCGRSAPSAALEVAADGSTGRGDCANANAYA</sequence>
<organism evidence="1 2">
    <name type="scientific">Grifola frondosa</name>
    <name type="common">Maitake</name>
    <name type="synonym">Polyporus frondosus</name>
    <dbReference type="NCBI Taxonomy" id="5627"/>
    <lineage>
        <taxon>Eukaryota</taxon>
        <taxon>Fungi</taxon>
        <taxon>Dikarya</taxon>
        <taxon>Basidiomycota</taxon>
        <taxon>Agaricomycotina</taxon>
        <taxon>Agaricomycetes</taxon>
        <taxon>Polyporales</taxon>
        <taxon>Grifolaceae</taxon>
        <taxon>Grifola</taxon>
    </lineage>
</organism>
<gene>
    <name evidence="1" type="ORF">A0H81_03483</name>
</gene>
<protein>
    <submittedName>
        <fullName evidence="1">Uncharacterized protein</fullName>
    </submittedName>
</protein>
<reference evidence="1 2" key="1">
    <citation type="submission" date="2016-03" db="EMBL/GenBank/DDBJ databases">
        <title>Whole genome sequencing of Grifola frondosa 9006-11.</title>
        <authorList>
            <person name="Min B."/>
            <person name="Park H."/>
            <person name="Kim J.-G."/>
            <person name="Cho H."/>
            <person name="Oh Y.-L."/>
            <person name="Kong W.-S."/>
            <person name="Choi I.-G."/>
        </authorList>
    </citation>
    <scope>NUCLEOTIDE SEQUENCE [LARGE SCALE GENOMIC DNA]</scope>
    <source>
        <strain evidence="1 2">9006-11</strain>
    </source>
</reference>
<accession>A0A1C7MKX7</accession>
<evidence type="ECO:0000313" key="2">
    <source>
        <dbReference type="Proteomes" id="UP000092993"/>
    </source>
</evidence>
<dbReference type="Proteomes" id="UP000092993">
    <property type="component" value="Unassembled WGS sequence"/>
</dbReference>
<keyword evidence="2" id="KW-1185">Reference proteome</keyword>
<name>A0A1C7MKX7_GRIFR</name>
<comment type="caution">
    <text evidence="1">The sequence shown here is derived from an EMBL/GenBank/DDBJ whole genome shotgun (WGS) entry which is preliminary data.</text>
</comment>
<dbReference type="EMBL" id="LUGG01000003">
    <property type="protein sequence ID" value="OBZ77099.1"/>
    <property type="molecule type" value="Genomic_DNA"/>
</dbReference>